<evidence type="ECO:0000259" key="1">
    <source>
        <dbReference type="Pfam" id="PF13577"/>
    </source>
</evidence>
<dbReference type="Proteomes" id="UP000033551">
    <property type="component" value="Unassembled WGS sequence"/>
</dbReference>
<dbReference type="AlphaFoldDB" id="A0A0F4JP78"/>
<dbReference type="RefSeq" id="WP_045946974.1">
    <property type="nucleotide sequence ID" value="NZ_JZWV01000209.1"/>
</dbReference>
<dbReference type="InterPro" id="IPR037401">
    <property type="entry name" value="SnoaL-like"/>
</dbReference>
<dbReference type="Gene3D" id="3.10.450.50">
    <property type="match status" value="1"/>
</dbReference>
<feature type="domain" description="SnoaL-like" evidence="1">
    <location>
        <begin position="17"/>
        <end position="145"/>
    </location>
</feature>
<dbReference type="PATRIC" id="fig|68223.7.peg.5308"/>
<dbReference type="Pfam" id="PF13577">
    <property type="entry name" value="SnoaL_4"/>
    <property type="match status" value="1"/>
</dbReference>
<sequence>MPSSYDDIAELRDQIRMLRDRAELRELFDRYVTALDTFDGTGPDEARFAALFTEGATFAYPIGVCTGVEAFAALQREARGRWARTHHVSTNHSITLDGDRAVVRAQQVTTHVHHPGAGPAAHFDVGGHTEARAVRTADGWRLSHVAFRVVWDSGVRLPELAGVRL</sequence>
<comment type="caution">
    <text evidence="2">The sequence shown here is derived from an EMBL/GenBank/DDBJ whole genome shotgun (WGS) entry which is preliminary data.</text>
</comment>
<accession>A0A0F4JP78</accession>
<reference evidence="2 3" key="1">
    <citation type="submission" date="2015-02" db="EMBL/GenBank/DDBJ databases">
        <authorList>
            <person name="Ju K.-S."/>
            <person name="Doroghazi J.R."/>
            <person name="Metcalf W."/>
        </authorList>
    </citation>
    <scope>NUCLEOTIDE SEQUENCE [LARGE SCALE GENOMIC DNA]</scope>
    <source>
        <strain evidence="2 3">NRRL ISP-5550</strain>
    </source>
</reference>
<dbReference type="STRING" id="68223.GCA_002028425_07089"/>
<protein>
    <recommendedName>
        <fullName evidence="1">SnoaL-like domain-containing protein</fullName>
    </recommendedName>
</protein>
<name>A0A0F4JP78_9ACTN</name>
<organism evidence="2 3">
    <name type="scientific">Streptomyces katrae</name>
    <dbReference type="NCBI Taxonomy" id="68223"/>
    <lineage>
        <taxon>Bacteria</taxon>
        <taxon>Bacillati</taxon>
        <taxon>Actinomycetota</taxon>
        <taxon>Actinomycetes</taxon>
        <taxon>Kitasatosporales</taxon>
        <taxon>Streptomycetaceae</taxon>
        <taxon>Streptomyces</taxon>
    </lineage>
</organism>
<dbReference type="SUPFAM" id="SSF54427">
    <property type="entry name" value="NTF2-like"/>
    <property type="match status" value="1"/>
</dbReference>
<dbReference type="OrthoDB" id="2599042at2"/>
<dbReference type="InterPro" id="IPR032710">
    <property type="entry name" value="NTF2-like_dom_sf"/>
</dbReference>
<proteinExistence type="predicted"/>
<keyword evidence="3" id="KW-1185">Reference proteome</keyword>
<evidence type="ECO:0000313" key="3">
    <source>
        <dbReference type="Proteomes" id="UP000033551"/>
    </source>
</evidence>
<dbReference type="EMBL" id="JZWV01000209">
    <property type="protein sequence ID" value="KJY35649.1"/>
    <property type="molecule type" value="Genomic_DNA"/>
</dbReference>
<evidence type="ECO:0000313" key="2">
    <source>
        <dbReference type="EMBL" id="KJY35649.1"/>
    </source>
</evidence>
<gene>
    <name evidence="2" type="ORF">VR44_09535</name>
</gene>